<reference evidence="2" key="1">
    <citation type="journal article" date="2017" name="Genome Biol.">
        <title>Comparative genomics reveals high biological diversity and specific adaptations in the industrially and medically important fungal genus Aspergillus.</title>
        <authorList>
            <person name="de Vries R.P."/>
            <person name="Riley R."/>
            <person name="Wiebenga A."/>
            <person name="Aguilar-Osorio G."/>
            <person name="Amillis S."/>
            <person name="Uchima C.A."/>
            <person name="Anderluh G."/>
            <person name="Asadollahi M."/>
            <person name="Askin M."/>
            <person name="Barry K."/>
            <person name="Battaglia E."/>
            <person name="Bayram O."/>
            <person name="Benocci T."/>
            <person name="Braus-Stromeyer S.A."/>
            <person name="Caldana C."/>
            <person name="Canovas D."/>
            <person name="Cerqueira G.C."/>
            <person name="Chen F."/>
            <person name="Chen W."/>
            <person name="Choi C."/>
            <person name="Clum A."/>
            <person name="Dos Santos R.A."/>
            <person name="Damasio A.R."/>
            <person name="Diallinas G."/>
            <person name="Emri T."/>
            <person name="Fekete E."/>
            <person name="Flipphi M."/>
            <person name="Freyberg S."/>
            <person name="Gallo A."/>
            <person name="Gournas C."/>
            <person name="Habgood R."/>
            <person name="Hainaut M."/>
            <person name="Harispe M.L."/>
            <person name="Henrissat B."/>
            <person name="Hilden K.S."/>
            <person name="Hope R."/>
            <person name="Hossain A."/>
            <person name="Karabika E."/>
            <person name="Karaffa L."/>
            <person name="Karanyi Z."/>
            <person name="Krasevec N."/>
            <person name="Kuo A."/>
            <person name="Kusch H."/>
            <person name="LaButti K."/>
            <person name="Lagendijk E.L."/>
            <person name="Lapidus A."/>
            <person name="Levasseur A."/>
            <person name="Lindquist E."/>
            <person name="Lipzen A."/>
            <person name="Logrieco A.F."/>
            <person name="MacCabe A."/>
            <person name="Maekelae M.R."/>
            <person name="Malavazi I."/>
            <person name="Melin P."/>
            <person name="Meyer V."/>
            <person name="Mielnichuk N."/>
            <person name="Miskei M."/>
            <person name="Molnar A.P."/>
            <person name="Mule G."/>
            <person name="Ngan C.Y."/>
            <person name="Orejas M."/>
            <person name="Orosz E."/>
            <person name="Ouedraogo J.P."/>
            <person name="Overkamp K.M."/>
            <person name="Park H.-S."/>
            <person name="Perrone G."/>
            <person name="Piumi F."/>
            <person name="Punt P.J."/>
            <person name="Ram A.F."/>
            <person name="Ramon A."/>
            <person name="Rauscher S."/>
            <person name="Record E."/>
            <person name="Riano-Pachon D.M."/>
            <person name="Robert V."/>
            <person name="Roehrig J."/>
            <person name="Ruller R."/>
            <person name="Salamov A."/>
            <person name="Salih N.S."/>
            <person name="Samson R.A."/>
            <person name="Sandor E."/>
            <person name="Sanguinetti M."/>
            <person name="Schuetze T."/>
            <person name="Sepcic K."/>
            <person name="Shelest E."/>
            <person name="Sherlock G."/>
            <person name="Sophianopoulou V."/>
            <person name="Squina F.M."/>
            <person name="Sun H."/>
            <person name="Susca A."/>
            <person name="Todd R.B."/>
            <person name="Tsang A."/>
            <person name="Unkles S.E."/>
            <person name="van de Wiele N."/>
            <person name="van Rossen-Uffink D."/>
            <person name="Oliveira J.V."/>
            <person name="Vesth T.C."/>
            <person name="Visser J."/>
            <person name="Yu J.-H."/>
            <person name="Zhou M."/>
            <person name="Andersen M.R."/>
            <person name="Archer D.B."/>
            <person name="Baker S.E."/>
            <person name="Benoit I."/>
            <person name="Brakhage A.A."/>
            <person name="Braus G.H."/>
            <person name="Fischer R."/>
            <person name="Frisvad J.C."/>
            <person name="Goldman G.H."/>
            <person name="Houbraken J."/>
            <person name="Oakley B."/>
            <person name="Pocsi I."/>
            <person name="Scazzocchio C."/>
            <person name="Seiboth B."/>
            <person name="vanKuyk P.A."/>
            <person name="Wortman J."/>
            <person name="Dyer P.S."/>
            <person name="Grigoriev I.V."/>
        </authorList>
    </citation>
    <scope>NUCLEOTIDE SEQUENCE [LARGE SCALE GENOMIC DNA]</scope>
    <source>
        <strain evidence="2">CBS 506.65</strain>
    </source>
</reference>
<dbReference type="OrthoDB" id="2013972at2759"/>
<dbReference type="PANTHER" id="PTHR43591">
    <property type="entry name" value="METHYLTRANSFERASE"/>
    <property type="match status" value="1"/>
</dbReference>
<dbReference type="CDD" id="cd02440">
    <property type="entry name" value="AdoMet_MTases"/>
    <property type="match status" value="1"/>
</dbReference>
<protein>
    <recommendedName>
        <fullName evidence="3">Methyltransferase domain-containing protein</fullName>
    </recommendedName>
</protein>
<accession>A0A1L9SNJ9</accession>
<dbReference type="EMBL" id="KV878338">
    <property type="protein sequence ID" value="OJJ48805.1"/>
    <property type="molecule type" value="Genomic_DNA"/>
</dbReference>
<evidence type="ECO:0000313" key="2">
    <source>
        <dbReference type="Proteomes" id="UP000184188"/>
    </source>
</evidence>
<dbReference type="PANTHER" id="PTHR43591:SF10">
    <property type="entry name" value="ABC TRANSMEMBRANE TYPE-1 DOMAIN-CONTAINING PROTEIN-RELATED"/>
    <property type="match status" value="1"/>
</dbReference>
<dbReference type="RefSeq" id="XP_022583315.1">
    <property type="nucleotide sequence ID" value="XM_022722196.1"/>
</dbReference>
<dbReference type="VEuPathDB" id="FungiDB:ASPZODRAFT_129117"/>
<dbReference type="GO" id="GO:0008168">
    <property type="term" value="F:methyltransferase activity"/>
    <property type="evidence" value="ECO:0007669"/>
    <property type="project" value="TreeGrafter"/>
</dbReference>
<dbReference type="GeneID" id="34608661"/>
<dbReference type="Pfam" id="PF13489">
    <property type="entry name" value="Methyltransf_23"/>
    <property type="match status" value="1"/>
</dbReference>
<evidence type="ECO:0008006" key="3">
    <source>
        <dbReference type="Google" id="ProtNLM"/>
    </source>
</evidence>
<evidence type="ECO:0000313" key="1">
    <source>
        <dbReference type="EMBL" id="OJJ48805.1"/>
    </source>
</evidence>
<sequence>MVRESTGSPFHGSIVDSADDNIIENGRRYCNGSYFMPNDEAEQTRLNIEHQMYLIVLEGQLTTAPIPTDSPSILDIGTGPGDWVVEMSQQYPDAKIVATDISVFDTALAEIDLPNVSFTLDDARAADWPYDRDTFDLIHLRGLSGAFANWSRIYEQGLTHLKPGGYIEITDMDPAGDTVTFPNANDSYLHIYTAAMQAAAREAGTPRDLRHLRASALRAAGFVDVQIVERNIPVGLWHEDPHVRTLGKMALIAFLEGLEAFALRSLTATGRWTPNSVRELCQKVQAELLSASKVMTRLRIVTARKPLSRGSRTDRRYWSET</sequence>
<dbReference type="SUPFAM" id="SSF53335">
    <property type="entry name" value="S-adenosyl-L-methionine-dependent methyltransferases"/>
    <property type="match status" value="1"/>
</dbReference>
<dbReference type="InterPro" id="IPR029063">
    <property type="entry name" value="SAM-dependent_MTases_sf"/>
</dbReference>
<proteinExistence type="predicted"/>
<dbReference type="Gene3D" id="3.40.50.150">
    <property type="entry name" value="Vaccinia Virus protein VP39"/>
    <property type="match status" value="1"/>
</dbReference>
<keyword evidence="2" id="KW-1185">Reference proteome</keyword>
<dbReference type="STRING" id="1073090.A0A1L9SNJ9"/>
<dbReference type="AlphaFoldDB" id="A0A1L9SNJ9"/>
<organism evidence="1 2">
    <name type="scientific">Penicilliopsis zonata CBS 506.65</name>
    <dbReference type="NCBI Taxonomy" id="1073090"/>
    <lineage>
        <taxon>Eukaryota</taxon>
        <taxon>Fungi</taxon>
        <taxon>Dikarya</taxon>
        <taxon>Ascomycota</taxon>
        <taxon>Pezizomycotina</taxon>
        <taxon>Eurotiomycetes</taxon>
        <taxon>Eurotiomycetidae</taxon>
        <taxon>Eurotiales</taxon>
        <taxon>Aspergillaceae</taxon>
        <taxon>Penicilliopsis</taxon>
    </lineage>
</organism>
<gene>
    <name evidence="1" type="ORF">ASPZODRAFT_129117</name>
</gene>
<dbReference type="Proteomes" id="UP000184188">
    <property type="component" value="Unassembled WGS sequence"/>
</dbReference>
<name>A0A1L9SNJ9_9EURO</name>